<evidence type="ECO:0000256" key="2">
    <source>
        <dbReference type="ARBA" id="ARBA00022741"/>
    </source>
</evidence>
<keyword evidence="6" id="KW-1185">Reference proteome</keyword>
<accession>A0ABW5DJH3</accession>
<dbReference type="Pfam" id="PF00005">
    <property type="entry name" value="ABC_tran"/>
    <property type="match status" value="1"/>
</dbReference>
<dbReference type="PROSITE" id="PS50893">
    <property type="entry name" value="ABC_TRANSPORTER_2"/>
    <property type="match status" value="1"/>
</dbReference>
<dbReference type="InterPro" id="IPR003593">
    <property type="entry name" value="AAA+_ATPase"/>
</dbReference>
<keyword evidence="3 5" id="KW-0067">ATP-binding</keyword>
<dbReference type="EMBL" id="JBHUIR010000062">
    <property type="protein sequence ID" value="MFD2261218.1"/>
    <property type="molecule type" value="Genomic_DNA"/>
</dbReference>
<dbReference type="InterPro" id="IPR017871">
    <property type="entry name" value="ABC_transporter-like_CS"/>
</dbReference>
<dbReference type="SUPFAM" id="SSF52540">
    <property type="entry name" value="P-loop containing nucleoside triphosphate hydrolases"/>
    <property type="match status" value="1"/>
</dbReference>
<name>A0ABW5DJH3_9HYPH</name>
<evidence type="ECO:0000259" key="4">
    <source>
        <dbReference type="PROSITE" id="PS50893"/>
    </source>
</evidence>
<protein>
    <submittedName>
        <fullName evidence="5">ABC transporter ATP-binding protein</fullName>
    </submittedName>
</protein>
<evidence type="ECO:0000256" key="3">
    <source>
        <dbReference type="ARBA" id="ARBA00022840"/>
    </source>
</evidence>
<dbReference type="PROSITE" id="PS00211">
    <property type="entry name" value="ABC_TRANSPORTER_1"/>
    <property type="match status" value="1"/>
</dbReference>
<evidence type="ECO:0000313" key="6">
    <source>
        <dbReference type="Proteomes" id="UP001597373"/>
    </source>
</evidence>
<dbReference type="Gene3D" id="3.40.50.300">
    <property type="entry name" value="P-loop containing nucleotide triphosphate hydrolases"/>
    <property type="match status" value="1"/>
</dbReference>
<comment type="similarity">
    <text evidence="1">Belongs to the ABC transporter superfamily.</text>
</comment>
<dbReference type="PANTHER" id="PTHR43582:SF2">
    <property type="entry name" value="LINEARMYCIN RESISTANCE ATP-BINDING PROTEIN LNRL"/>
    <property type="match status" value="1"/>
</dbReference>
<reference evidence="6" key="1">
    <citation type="journal article" date="2019" name="Int. J. Syst. Evol. Microbiol.">
        <title>The Global Catalogue of Microorganisms (GCM) 10K type strain sequencing project: providing services to taxonomists for standard genome sequencing and annotation.</title>
        <authorList>
            <consortium name="The Broad Institute Genomics Platform"/>
            <consortium name="The Broad Institute Genome Sequencing Center for Infectious Disease"/>
            <person name="Wu L."/>
            <person name="Ma J."/>
        </authorList>
    </citation>
    <scope>NUCLEOTIDE SEQUENCE [LARGE SCALE GENOMIC DNA]</scope>
    <source>
        <strain evidence="6">KCTC 23707</strain>
    </source>
</reference>
<keyword evidence="2" id="KW-0547">Nucleotide-binding</keyword>
<dbReference type="RefSeq" id="WP_345099800.1">
    <property type="nucleotide sequence ID" value="NZ_BAABGS010000071.1"/>
</dbReference>
<comment type="caution">
    <text evidence="5">The sequence shown here is derived from an EMBL/GenBank/DDBJ whole genome shotgun (WGS) entry which is preliminary data.</text>
</comment>
<gene>
    <name evidence="5" type="ORF">ACFSMZ_15820</name>
</gene>
<evidence type="ECO:0000256" key="1">
    <source>
        <dbReference type="ARBA" id="ARBA00005417"/>
    </source>
</evidence>
<evidence type="ECO:0000313" key="5">
    <source>
        <dbReference type="EMBL" id="MFD2261218.1"/>
    </source>
</evidence>
<dbReference type="InterPro" id="IPR003439">
    <property type="entry name" value="ABC_transporter-like_ATP-bd"/>
</dbReference>
<dbReference type="Proteomes" id="UP001597373">
    <property type="component" value="Unassembled WGS sequence"/>
</dbReference>
<sequence length="320" mass="36052">MTHLISARDLRASYGAKVALNGVSFDIEEGTSFALLGPNGAGKTTLINILCTLQRPDSGGIVIAGHDALRYPRRARRNIGVVFQTSSVDDRLTARENLEFHGLVHGLPRRKREARIRQVLELVALEEWEDDVVRSFSGGMRRRLEIARALMHEPKILFLDEPTVGLDAQTRQQIWYYLDRLRREWSLTVLTTTHYIEEVEDADVVCIIDHGSIIAQGSPAGLKKQHGRRWHQIDTIDRAVRQLILERFAGAQPLGVSSVVVPEESFDARALKSPEFEGKILEIRQREPTLESVFLSLTGRELRDRADPGRIGNGRGGERR</sequence>
<dbReference type="PANTHER" id="PTHR43582">
    <property type="entry name" value="LINEARMYCIN RESISTANCE ATP-BINDING PROTEIN LNRL"/>
    <property type="match status" value="1"/>
</dbReference>
<dbReference type="GO" id="GO:0005524">
    <property type="term" value="F:ATP binding"/>
    <property type="evidence" value="ECO:0007669"/>
    <property type="project" value="UniProtKB-KW"/>
</dbReference>
<organism evidence="5 6">
    <name type="scientific">Chelativorans composti</name>
    <dbReference type="NCBI Taxonomy" id="768533"/>
    <lineage>
        <taxon>Bacteria</taxon>
        <taxon>Pseudomonadati</taxon>
        <taxon>Pseudomonadota</taxon>
        <taxon>Alphaproteobacteria</taxon>
        <taxon>Hyphomicrobiales</taxon>
        <taxon>Phyllobacteriaceae</taxon>
        <taxon>Chelativorans</taxon>
    </lineage>
</organism>
<dbReference type="SMART" id="SM00382">
    <property type="entry name" value="AAA"/>
    <property type="match status" value="1"/>
</dbReference>
<proteinExistence type="inferred from homology"/>
<dbReference type="InterPro" id="IPR027417">
    <property type="entry name" value="P-loop_NTPase"/>
</dbReference>
<feature type="domain" description="ABC transporter" evidence="4">
    <location>
        <begin position="5"/>
        <end position="235"/>
    </location>
</feature>